<dbReference type="InterPro" id="IPR029756">
    <property type="entry name" value="MTH1187/YkoF-like"/>
</dbReference>
<gene>
    <name evidence="3" type="ORF">MNB_SV-6-1295</name>
</gene>
<dbReference type="EMBL" id="FPHC01000024">
    <property type="protein sequence ID" value="SFV51785.1"/>
    <property type="molecule type" value="Genomic_DNA"/>
</dbReference>
<dbReference type="SUPFAM" id="SSF89957">
    <property type="entry name" value="MTH1187/YkoF-like"/>
    <property type="match status" value="1"/>
</dbReference>
<dbReference type="PANTHER" id="PTHR33777:SF1">
    <property type="entry name" value="UPF0045 PROTEIN ECM15"/>
    <property type="match status" value="1"/>
</dbReference>
<dbReference type="GO" id="GO:0005829">
    <property type="term" value="C:cytosol"/>
    <property type="evidence" value="ECO:0007669"/>
    <property type="project" value="TreeGrafter"/>
</dbReference>
<protein>
    <submittedName>
        <fullName evidence="3">ExtraCellular Mutant Ecm15p</fullName>
    </submittedName>
</protein>
<reference evidence="3" key="1">
    <citation type="submission" date="2016-10" db="EMBL/GenBank/DDBJ databases">
        <authorList>
            <person name="de Groot N.N."/>
        </authorList>
    </citation>
    <scope>NUCLEOTIDE SEQUENCE</scope>
</reference>
<dbReference type="Gene3D" id="3.30.70.930">
    <property type="match status" value="1"/>
</dbReference>
<dbReference type="InterPro" id="IPR002767">
    <property type="entry name" value="Thiamine_BP"/>
</dbReference>
<dbReference type="PANTHER" id="PTHR33777">
    <property type="entry name" value="UPF0045 PROTEIN ECM15"/>
    <property type="match status" value="1"/>
</dbReference>
<organism evidence="3">
    <name type="scientific">hydrothermal vent metagenome</name>
    <dbReference type="NCBI Taxonomy" id="652676"/>
    <lineage>
        <taxon>unclassified sequences</taxon>
        <taxon>metagenomes</taxon>
        <taxon>ecological metagenomes</taxon>
    </lineage>
</organism>
<proteinExistence type="inferred from homology"/>
<feature type="domain" description="Thiamine-binding protein" evidence="2">
    <location>
        <begin position="5"/>
        <end position="95"/>
    </location>
</feature>
<accession>A0A1W1BE83</accession>
<dbReference type="InterPro" id="IPR051614">
    <property type="entry name" value="UPF0045_domain"/>
</dbReference>
<comment type="similarity">
    <text evidence="1">Belongs to the UPF0045 family.</text>
</comment>
<dbReference type="NCBIfam" id="TIGR00106">
    <property type="entry name" value="MTH1187 family thiamine-binding protein"/>
    <property type="match status" value="1"/>
</dbReference>
<evidence type="ECO:0000259" key="2">
    <source>
        <dbReference type="Pfam" id="PF01910"/>
    </source>
</evidence>
<dbReference type="AlphaFoldDB" id="A0A1W1BE83"/>
<name>A0A1W1BE83_9ZZZZ</name>
<sequence length="104" mass="11720">MSALVEFAMFPTDKTESKSEFVARVLDIVDRSGLEYQLTPMGTIIEADSVGEVFRVIEDAYRELQVDSSRIYSTIKIDYRKGAIGRLNKKVASVEQKLGRKVKS</sequence>
<dbReference type="Pfam" id="PF01910">
    <property type="entry name" value="Thiamine_BP"/>
    <property type="match status" value="1"/>
</dbReference>
<evidence type="ECO:0000313" key="3">
    <source>
        <dbReference type="EMBL" id="SFV51785.1"/>
    </source>
</evidence>
<evidence type="ECO:0000256" key="1">
    <source>
        <dbReference type="ARBA" id="ARBA00010272"/>
    </source>
</evidence>